<evidence type="ECO:0000259" key="8">
    <source>
        <dbReference type="Pfam" id="PF00350"/>
    </source>
</evidence>
<dbReference type="EMBL" id="CP002207">
    <property type="protein sequence ID" value="ADP32707.1"/>
    <property type="molecule type" value="Genomic_DNA"/>
</dbReference>
<feature type="region of interest" description="Disordered" evidence="7">
    <location>
        <begin position="547"/>
        <end position="570"/>
    </location>
</feature>
<feature type="compositionally biased region" description="Basic and acidic residues" evidence="7">
    <location>
        <begin position="554"/>
        <end position="570"/>
    </location>
</feature>
<dbReference type="Pfam" id="PF00350">
    <property type="entry name" value="Dynamin_N"/>
    <property type="match status" value="2"/>
</dbReference>
<dbReference type="CDD" id="cd09912">
    <property type="entry name" value="DLP_2"/>
    <property type="match status" value="2"/>
</dbReference>
<dbReference type="InterPro" id="IPR027094">
    <property type="entry name" value="Mitofusin_fam"/>
</dbReference>
<dbReference type="RefSeq" id="WP_013390576.1">
    <property type="nucleotide sequence ID" value="NC_014639.1"/>
</dbReference>
<gene>
    <name evidence="9" type="ordered locus">BATR1942_08870</name>
</gene>
<feature type="coiled-coil region" evidence="6">
    <location>
        <begin position="928"/>
        <end position="955"/>
    </location>
</feature>
<evidence type="ECO:0000256" key="3">
    <source>
        <dbReference type="ARBA" id="ARBA00022801"/>
    </source>
</evidence>
<feature type="domain" description="Dynamin N-terminal" evidence="8">
    <location>
        <begin position="616"/>
        <end position="839"/>
    </location>
</feature>
<keyword evidence="2" id="KW-0547">Nucleotide-binding</keyword>
<keyword evidence="6" id="KW-0175">Coiled coil</keyword>
<reference evidence="9 10" key="1">
    <citation type="journal article" date="2011" name="Front. Microbiol.">
        <title>Genomic signatures of strain selection and enhancement in Bacillus atrophaeus var. globigii, a historical biowarfare simulant.</title>
        <authorList>
            <person name="Gibbons H.S."/>
            <person name="Broomall S.M."/>
            <person name="McNew L.A."/>
            <person name="Daligault H."/>
            <person name="Chapman C."/>
            <person name="Bruce D."/>
            <person name="Karavis M."/>
            <person name="Krepps M."/>
            <person name="McGregor P.A."/>
            <person name="Hong C."/>
            <person name="Park K.H."/>
            <person name="Akmal A."/>
            <person name="Feldman A."/>
            <person name="Lin J.S."/>
            <person name="Chang W.E."/>
            <person name="Higgs B.W."/>
            <person name="Demirev P."/>
            <person name="Lindquist J."/>
            <person name="Liem A."/>
            <person name="Fochler E."/>
            <person name="Read T.D."/>
            <person name="Tapia R."/>
            <person name="Johnson S."/>
            <person name="Bishop-Lilly K.A."/>
            <person name="Detter C."/>
            <person name="Han C."/>
            <person name="Sozhamannan S."/>
            <person name="Rosenzweig C.N."/>
            <person name="Skowronski E.W."/>
        </authorList>
    </citation>
    <scope>NUCLEOTIDE SEQUENCE [LARGE SCALE GENOMIC DNA]</scope>
    <source>
        <strain evidence="9 10">1942</strain>
    </source>
</reference>
<sequence length="1194" mass="136626">MTERNAQVLLDKTGALYEQLIENHDKQRADKLAAIMKKAVDEDVYIAFTGHYSAGKSSLINSLLLENILPTSPIPTSANVVVIRKGGQRVVLHTTEGACAELEGAYDKEAVQQFCKDGEQIETVEIFDDYKGVDPHVAYIDTPGIDSTDEAHFLSAASILHQADALFYVVHYNHVHSEENVLFLRSIKDSIPNIYFIVNQIDRHDEAETPFKDYQAQVEDMLANEGISKDALFFTSVTEPEHPLNEIGSLRRTLKELEQQSKEQMLLLTEQKITNLLRDHTEMLTQQDEKDGPDFTEQLKTQTELVNSLKSELETTAQKPIRAEHVIKEEVNRILNNANLTPFEMRELAAACLDSKEPGFKTGFLFSKAKTAQEKERRRADFFADVKKRTEAEADWHIIDTLNKQAKAFRIESNDCLKRIQAYRTPLHIDMIERAVKPGAKLSPEYVLTYTKDLADLIRREAKAKAAEIAENLAAFIRDGSAGQQKEIQAQLQRETEKLELLQKKADTKQKNRAQADHIWALWNEELTNDVPQKPDWFKGMKKTVSAPLRKQKERPDAARRAQPVKSRDRDFQMQDHIQRFYQLSDLLGGFSMLSKQTEAFRGRIKRLEERQFTLALFGGFSSGKSSFANALVGERVLPSSPTPTTATINKVTKPINGKKHKTADVVFKTEDDIITELVQLTGINISEQKGKSLSEKLQTMMKKGRLQEDQIRTAGNFLNAYRNYEQHIREQIVLTIPLDELKPYVAEETTACIVKAVTVYYTSPLTEKGITIVDTPGASSLNKRHTELAFQYIKDADAFFYMTYYQHSFSKGDKSFLRKLGLVKESLSMDKMFFVINAADLAENERELETVTDYVGSELAKEGIQQPQLYSVSSKDELQGKRETFYNRFPDVRASLDRFIEVDLMKESAGQLAAEADKLCETVYQLHESLHRSNEEKEAEKERLNESFESAAADIKQRRHSDVIIDKVKKDTQEQLYHIKQRLSFYANDLFKTAFYPGLQQGDWKANLKKALQDALKEYQFEFIQEIKTLDIRMTGFIEQHMTEEWMETCQRKLSEDGYFSIYMNGNHSRSLQLKEVEPELNESEFAQEQKEVKSPKQFFEQNGKAAFVEALRLKLLKVTENWIKKEEESLIARYAGHVESLQNESAEKALSQIQDQKETYLQGLKEGEAASEVESAYQACITWQKSDEEMKI</sequence>
<dbReference type="PANTHER" id="PTHR10465:SF0">
    <property type="entry name" value="SARCALUMENIN"/>
    <property type="match status" value="1"/>
</dbReference>
<evidence type="ECO:0000256" key="7">
    <source>
        <dbReference type="SAM" id="MobiDB-lite"/>
    </source>
</evidence>
<organism evidence="9 10">
    <name type="scientific">Bacillus atrophaeus (strain 1942)</name>
    <dbReference type="NCBI Taxonomy" id="720555"/>
    <lineage>
        <taxon>Bacteria</taxon>
        <taxon>Bacillati</taxon>
        <taxon>Bacillota</taxon>
        <taxon>Bacilli</taxon>
        <taxon>Bacillales</taxon>
        <taxon>Bacillaceae</taxon>
        <taxon>Bacillus</taxon>
    </lineage>
</organism>
<evidence type="ECO:0000256" key="2">
    <source>
        <dbReference type="ARBA" id="ARBA00022741"/>
    </source>
</evidence>
<proteinExistence type="predicted"/>
<dbReference type="SUPFAM" id="SSF52540">
    <property type="entry name" value="P-loop containing nucleoside triphosphate hydrolases"/>
    <property type="match status" value="2"/>
</dbReference>
<keyword evidence="10" id="KW-1185">Reference proteome</keyword>
<dbReference type="PANTHER" id="PTHR10465">
    <property type="entry name" value="TRANSMEMBRANE GTPASE FZO1"/>
    <property type="match status" value="1"/>
</dbReference>
<name>A0ABM5LXP8_BACA1</name>
<dbReference type="Proteomes" id="UP000006867">
    <property type="component" value="Chromosome"/>
</dbReference>
<keyword evidence="4" id="KW-0342">GTP-binding</keyword>
<keyword evidence="3" id="KW-0378">Hydrolase</keyword>
<feature type="coiled-coil region" evidence="6">
    <location>
        <begin position="485"/>
        <end position="512"/>
    </location>
</feature>
<evidence type="ECO:0000313" key="10">
    <source>
        <dbReference type="Proteomes" id="UP000006867"/>
    </source>
</evidence>
<comment type="subcellular location">
    <subcellularLocation>
        <location evidence="1">Membrane</location>
    </subcellularLocation>
</comment>
<evidence type="ECO:0000256" key="1">
    <source>
        <dbReference type="ARBA" id="ARBA00004370"/>
    </source>
</evidence>
<feature type="domain" description="Dynamin N-terminal" evidence="8">
    <location>
        <begin position="46"/>
        <end position="200"/>
    </location>
</feature>
<evidence type="ECO:0000256" key="4">
    <source>
        <dbReference type="ARBA" id="ARBA00023134"/>
    </source>
</evidence>
<protein>
    <submittedName>
        <fullName evidence="9">GTP-binding protein</fullName>
    </submittedName>
</protein>
<keyword evidence="5" id="KW-0472">Membrane</keyword>
<dbReference type="Gene3D" id="3.40.50.300">
    <property type="entry name" value="P-loop containing nucleotide triphosphate hydrolases"/>
    <property type="match status" value="2"/>
</dbReference>
<evidence type="ECO:0000313" key="9">
    <source>
        <dbReference type="EMBL" id="ADP32707.1"/>
    </source>
</evidence>
<evidence type="ECO:0000256" key="5">
    <source>
        <dbReference type="ARBA" id="ARBA00023136"/>
    </source>
</evidence>
<accession>A0ABM5LXP8</accession>
<dbReference type="InterPro" id="IPR045063">
    <property type="entry name" value="Dynamin_N"/>
</dbReference>
<evidence type="ECO:0000256" key="6">
    <source>
        <dbReference type="SAM" id="Coils"/>
    </source>
</evidence>
<dbReference type="InterPro" id="IPR027417">
    <property type="entry name" value="P-loop_NTPase"/>
</dbReference>